<dbReference type="AlphaFoldDB" id="A0A2W2BYI0"/>
<evidence type="ECO:0000256" key="5">
    <source>
        <dbReference type="ARBA" id="ARBA00023136"/>
    </source>
</evidence>
<evidence type="ECO:0000259" key="7">
    <source>
        <dbReference type="Pfam" id="PF02687"/>
    </source>
</evidence>
<name>A0A2W2BYI0_9ACTN</name>
<evidence type="ECO:0000313" key="8">
    <source>
        <dbReference type="EMBL" id="PZF84928.1"/>
    </source>
</evidence>
<evidence type="ECO:0000256" key="1">
    <source>
        <dbReference type="ARBA" id="ARBA00004651"/>
    </source>
</evidence>
<evidence type="ECO:0000256" key="4">
    <source>
        <dbReference type="ARBA" id="ARBA00022989"/>
    </source>
</evidence>
<dbReference type="PANTHER" id="PTHR30287:SF2">
    <property type="entry name" value="BLL1001 PROTEIN"/>
    <property type="match status" value="1"/>
</dbReference>
<keyword evidence="4 6" id="KW-1133">Transmembrane helix</keyword>
<feature type="transmembrane region" description="Helical" evidence="6">
    <location>
        <begin position="660"/>
        <end position="683"/>
    </location>
</feature>
<dbReference type="EMBL" id="POTW01000011">
    <property type="protein sequence ID" value="PZF84928.1"/>
    <property type="molecule type" value="Genomic_DNA"/>
</dbReference>
<keyword evidence="3 6" id="KW-0812">Transmembrane</keyword>
<feature type="transmembrane region" description="Helical" evidence="6">
    <location>
        <begin position="704"/>
        <end position="728"/>
    </location>
</feature>
<dbReference type="PANTHER" id="PTHR30287">
    <property type="entry name" value="MEMBRANE COMPONENT OF PREDICTED ABC SUPERFAMILY METABOLITE UPTAKE TRANSPORTER"/>
    <property type="match status" value="1"/>
</dbReference>
<feature type="transmembrane region" description="Helical" evidence="6">
    <location>
        <begin position="748"/>
        <end position="770"/>
    </location>
</feature>
<accession>A0A2W2BYI0</accession>
<evidence type="ECO:0000256" key="2">
    <source>
        <dbReference type="ARBA" id="ARBA00022475"/>
    </source>
</evidence>
<dbReference type="GO" id="GO:0005886">
    <property type="term" value="C:plasma membrane"/>
    <property type="evidence" value="ECO:0007669"/>
    <property type="project" value="UniProtKB-SubCell"/>
</dbReference>
<feature type="transmembrane region" description="Helical" evidence="6">
    <location>
        <begin position="364"/>
        <end position="387"/>
    </location>
</feature>
<reference evidence="8 9" key="1">
    <citation type="submission" date="2018-01" db="EMBL/GenBank/DDBJ databases">
        <title>Draft genome sequence of Jiangella sp. GTF31.</title>
        <authorList>
            <person name="Sahin N."/>
            <person name="Ay H."/>
            <person name="Saygin H."/>
        </authorList>
    </citation>
    <scope>NUCLEOTIDE SEQUENCE [LARGE SCALE GENOMIC DNA]</scope>
    <source>
        <strain evidence="8 9">GTF31</strain>
    </source>
</reference>
<evidence type="ECO:0000256" key="3">
    <source>
        <dbReference type="ARBA" id="ARBA00022692"/>
    </source>
</evidence>
<keyword evidence="9" id="KW-1185">Reference proteome</keyword>
<gene>
    <name evidence="8" type="ORF">C1I92_06390</name>
</gene>
<dbReference type="InterPro" id="IPR003838">
    <property type="entry name" value="ABC3_permease_C"/>
</dbReference>
<evidence type="ECO:0000313" key="9">
    <source>
        <dbReference type="Proteomes" id="UP000248764"/>
    </source>
</evidence>
<dbReference type="Pfam" id="PF02687">
    <property type="entry name" value="FtsX"/>
    <property type="match status" value="1"/>
</dbReference>
<dbReference type="Proteomes" id="UP000248764">
    <property type="component" value="Unassembled WGS sequence"/>
</dbReference>
<organism evidence="8 9">
    <name type="scientific">Jiangella anatolica</name>
    <dbReference type="NCBI Taxonomy" id="2670374"/>
    <lineage>
        <taxon>Bacteria</taxon>
        <taxon>Bacillati</taxon>
        <taxon>Actinomycetota</taxon>
        <taxon>Actinomycetes</taxon>
        <taxon>Jiangellales</taxon>
        <taxon>Jiangellaceae</taxon>
        <taxon>Jiangella</taxon>
    </lineage>
</organism>
<comment type="caution">
    <text evidence="8">The sequence shown here is derived from an EMBL/GenBank/DDBJ whole genome shotgun (WGS) entry which is preliminary data.</text>
</comment>
<proteinExistence type="predicted"/>
<sequence length="787" mass="80867">MTAAWLRLELRRRWRSLLVLALLVALATATVLTAVAGARRGDSAVDRLLERTLPADVAILPNQADFDWAAVRALPQVTTLSTFGSAPYVVDGVPPDSLGGAVGLDTMVTVERPVALAGRLPDPHRPDEMVVTPRFVEAYGLDVGDAVTIRLYRPESFAAFRADPSLPPDGPVVEARIVGVVRSFWYGDNLGGQGQLISSAGLYERYPAELGEGSPTEMFNAIARLDGGAAAIPALQAELERLTGQTIDIWDLGDVFHQHARDVTGFEADALLVFAAAAALAALFLVGQPVARYVAAGVADLQALRAVGVVPRQLVVAAALGPVLAAVLGAAAGAAVAVVASRWFPIGSAAMLEPAPGIDADATVLVAGVLLAPALVAVAAVTSAVLAQRAALSQSHRRGSAVARAVAAAGLPVPVVVGTRFALEPGRGRQAVPVRPALLGAVTGVLGVLAAFTFSSGVDDAAGNLRRFGQTHQLLGYLDEGEEAPPAGDVLAAAAADPDVVAVNDARIGAAEAGGLSVAVYTYAPVGAAPDVVMLEGRLPSRAGEIALAPTTAADLGVATGDRVGLTGSEGSADYTVTGLAFVPDGSHNDYATGAWATSDGYEALFGPNWKFHEAHVQLRTGADPQAVAARLAESAGVGFEPPEQPGPVTEIQQIRTLPVFLAGFLAVLALGAVGHALATAVRRRRHEMAVLRAVGLTRRQSRGVVAVQASVLALAGLALGIPLGVALGRVLWRYVAETTPLFYVPPVAVTALLLVVPVALLAANLLAAWPSQRAASMRVGSVLRAE</sequence>
<comment type="subcellular location">
    <subcellularLocation>
        <location evidence="1">Cell membrane</location>
        <topology evidence="1">Multi-pass membrane protein</topology>
    </subcellularLocation>
</comment>
<feature type="transmembrane region" description="Helical" evidence="6">
    <location>
        <begin position="271"/>
        <end position="294"/>
    </location>
</feature>
<feature type="domain" description="ABC3 transporter permease C-terminal" evidence="7">
    <location>
        <begin position="661"/>
        <end position="770"/>
    </location>
</feature>
<feature type="transmembrane region" description="Helical" evidence="6">
    <location>
        <begin position="314"/>
        <end position="344"/>
    </location>
</feature>
<feature type="transmembrane region" description="Helical" evidence="6">
    <location>
        <begin position="437"/>
        <end position="458"/>
    </location>
</feature>
<keyword evidence="5 6" id="KW-0472">Membrane</keyword>
<protein>
    <recommendedName>
        <fullName evidence="7">ABC3 transporter permease C-terminal domain-containing protein</fullName>
    </recommendedName>
</protein>
<dbReference type="InterPro" id="IPR038766">
    <property type="entry name" value="Membrane_comp_ABC_pdt"/>
</dbReference>
<evidence type="ECO:0000256" key="6">
    <source>
        <dbReference type="SAM" id="Phobius"/>
    </source>
</evidence>
<dbReference type="RefSeq" id="WP_111253841.1">
    <property type="nucleotide sequence ID" value="NZ_POTW01000011.1"/>
</dbReference>
<keyword evidence="2" id="KW-1003">Cell membrane</keyword>